<keyword evidence="1" id="KW-1133">Transmembrane helix</keyword>
<dbReference type="AlphaFoldDB" id="A0AAN9EI54"/>
<gene>
    <name evidence="2" type="ORF">RIF29_30137</name>
</gene>
<evidence type="ECO:0000313" key="3">
    <source>
        <dbReference type="Proteomes" id="UP001372338"/>
    </source>
</evidence>
<feature type="transmembrane region" description="Helical" evidence="1">
    <location>
        <begin position="39"/>
        <end position="60"/>
    </location>
</feature>
<reference evidence="2 3" key="1">
    <citation type="submission" date="2024-01" db="EMBL/GenBank/DDBJ databases">
        <title>The genomes of 5 underutilized Papilionoideae crops provide insights into root nodulation and disease resistanc.</title>
        <authorList>
            <person name="Yuan L."/>
        </authorList>
    </citation>
    <scope>NUCLEOTIDE SEQUENCE [LARGE SCALE GENOMIC DNA]</scope>
    <source>
        <strain evidence="2">ZHUSHIDOU_FW_LH</strain>
        <tissue evidence="2">Leaf</tissue>
    </source>
</reference>
<proteinExistence type="predicted"/>
<accession>A0AAN9EI54</accession>
<organism evidence="2 3">
    <name type="scientific">Crotalaria pallida</name>
    <name type="common">Smooth rattlebox</name>
    <name type="synonym">Crotalaria striata</name>
    <dbReference type="NCBI Taxonomy" id="3830"/>
    <lineage>
        <taxon>Eukaryota</taxon>
        <taxon>Viridiplantae</taxon>
        <taxon>Streptophyta</taxon>
        <taxon>Embryophyta</taxon>
        <taxon>Tracheophyta</taxon>
        <taxon>Spermatophyta</taxon>
        <taxon>Magnoliopsida</taxon>
        <taxon>eudicotyledons</taxon>
        <taxon>Gunneridae</taxon>
        <taxon>Pentapetalae</taxon>
        <taxon>rosids</taxon>
        <taxon>fabids</taxon>
        <taxon>Fabales</taxon>
        <taxon>Fabaceae</taxon>
        <taxon>Papilionoideae</taxon>
        <taxon>50 kb inversion clade</taxon>
        <taxon>genistoids sensu lato</taxon>
        <taxon>core genistoids</taxon>
        <taxon>Crotalarieae</taxon>
        <taxon>Crotalaria</taxon>
    </lineage>
</organism>
<keyword evidence="1" id="KW-0812">Transmembrane</keyword>
<protein>
    <submittedName>
        <fullName evidence="2">Uncharacterized protein</fullName>
    </submittedName>
</protein>
<name>A0AAN9EI54_CROPI</name>
<evidence type="ECO:0000256" key="1">
    <source>
        <dbReference type="SAM" id="Phobius"/>
    </source>
</evidence>
<sequence length="100" mass="11740">MYSHKTQIILYPQRINKTTGHSLDYHNTIQHIEKKTQCLVFMHVCMPLLVTLLNFCATMFDMTSVPLLKNHDQYQQNVSLCFEYLDGLKSFQLKTEVTIN</sequence>
<dbReference type="Proteomes" id="UP001372338">
    <property type="component" value="Unassembled WGS sequence"/>
</dbReference>
<evidence type="ECO:0000313" key="2">
    <source>
        <dbReference type="EMBL" id="KAK7256681.1"/>
    </source>
</evidence>
<keyword evidence="1" id="KW-0472">Membrane</keyword>
<comment type="caution">
    <text evidence="2">The sequence shown here is derived from an EMBL/GenBank/DDBJ whole genome shotgun (WGS) entry which is preliminary data.</text>
</comment>
<dbReference type="EMBL" id="JAYWIO010000006">
    <property type="protein sequence ID" value="KAK7256681.1"/>
    <property type="molecule type" value="Genomic_DNA"/>
</dbReference>
<keyword evidence="3" id="KW-1185">Reference proteome</keyword>